<dbReference type="RefSeq" id="WP_338862556.1">
    <property type="nucleotide sequence ID" value="NZ_CP062174.1"/>
</dbReference>
<name>A0ABZ2PY92_9BURK</name>
<protein>
    <submittedName>
        <fullName evidence="2">Uncharacterized protein</fullName>
    </submittedName>
</protein>
<evidence type="ECO:0000256" key="1">
    <source>
        <dbReference type="SAM" id="MobiDB-lite"/>
    </source>
</evidence>
<dbReference type="EMBL" id="CP062176">
    <property type="protein sequence ID" value="WXK38509.1"/>
    <property type="molecule type" value="Genomic_DNA"/>
</dbReference>
<gene>
    <name evidence="2" type="ORF">IHE29_04140</name>
</gene>
<keyword evidence="3" id="KW-1185">Reference proteome</keyword>
<feature type="region of interest" description="Disordered" evidence="1">
    <location>
        <begin position="71"/>
        <end position="108"/>
    </location>
</feature>
<accession>A0ABZ2PY92</accession>
<proteinExistence type="predicted"/>
<organism evidence="2 3">
    <name type="scientific">Mycetohabitans rhizoxinica</name>
    <dbReference type="NCBI Taxonomy" id="412963"/>
    <lineage>
        <taxon>Bacteria</taxon>
        <taxon>Pseudomonadati</taxon>
        <taxon>Pseudomonadota</taxon>
        <taxon>Betaproteobacteria</taxon>
        <taxon>Burkholderiales</taxon>
        <taxon>Burkholderiaceae</taxon>
        <taxon>Mycetohabitans</taxon>
    </lineage>
</organism>
<reference evidence="2 3" key="1">
    <citation type="submission" date="2020-09" db="EMBL/GenBank/DDBJ databases">
        <title>Genome sequences of Mycetohabitans spp.</title>
        <authorList>
            <person name="Carter M.E."/>
            <person name="Carpenter S.C.D."/>
            <person name="Bogdanove A.J."/>
        </authorList>
    </citation>
    <scope>NUCLEOTIDE SEQUENCE [LARGE SCALE GENOMIC DNA]</scope>
    <source>
        <strain evidence="2 3">B12</strain>
    </source>
</reference>
<evidence type="ECO:0000313" key="2">
    <source>
        <dbReference type="EMBL" id="WXK38509.1"/>
    </source>
</evidence>
<dbReference type="Proteomes" id="UP001493153">
    <property type="component" value="Chromosome"/>
</dbReference>
<sequence length="108" mass="11632">MDPISSMHGIDPTRSYIGPDGNLSKDSLKLDPNNTTNPWSIWDGNDWKPIMPQDMVAQAAAELREVLKNPAGKTVQNHNMDEGAQNAGGGAWDGNASALPKPVESHQI</sequence>
<feature type="region of interest" description="Disordered" evidence="1">
    <location>
        <begin position="1"/>
        <end position="37"/>
    </location>
</feature>
<evidence type="ECO:0000313" key="3">
    <source>
        <dbReference type="Proteomes" id="UP001493153"/>
    </source>
</evidence>